<dbReference type="InterPro" id="IPR041625">
    <property type="entry name" value="Beta-mannosidase_Ig"/>
</dbReference>
<evidence type="ECO:0000256" key="12">
    <source>
        <dbReference type="ARBA" id="ARBA00041614"/>
    </source>
</evidence>
<dbReference type="OrthoDB" id="9801077at2"/>
<evidence type="ECO:0000313" key="18">
    <source>
        <dbReference type="Proteomes" id="UP000077134"/>
    </source>
</evidence>
<dbReference type="InterPro" id="IPR050887">
    <property type="entry name" value="Beta-mannosidase_GH2"/>
</dbReference>
<accession>A0A162RHB5</accession>
<dbReference type="EMBL" id="LSFN01000036">
    <property type="protein sequence ID" value="OAB71787.1"/>
    <property type="molecule type" value="Genomic_DNA"/>
</dbReference>
<evidence type="ECO:0000256" key="10">
    <source>
        <dbReference type="ARBA" id="ARBA00038429"/>
    </source>
</evidence>
<name>A0A162RHB5_9BACL</name>
<dbReference type="InterPro" id="IPR013783">
    <property type="entry name" value="Ig-like_fold"/>
</dbReference>
<keyword evidence="9" id="KW-0326">Glycosidase</keyword>
<evidence type="ECO:0000256" key="1">
    <source>
        <dbReference type="ARBA" id="ARBA00000829"/>
    </source>
</evidence>
<dbReference type="KEGG" id="pcx:LPB68_13490"/>
<organism evidence="17 18">
    <name type="scientific">Paenibacillus crassostreae</name>
    <dbReference type="NCBI Taxonomy" id="1763538"/>
    <lineage>
        <taxon>Bacteria</taxon>
        <taxon>Bacillati</taxon>
        <taxon>Bacillota</taxon>
        <taxon>Bacilli</taxon>
        <taxon>Bacillales</taxon>
        <taxon>Paenibacillaceae</taxon>
        <taxon>Paenibacillus</taxon>
    </lineage>
</organism>
<dbReference type="Gene3D" id="2.60.120.260">
    <property type="entry name" value="Galactose-binding domain-like"/>
    <property type="match status" value="1"/>
</dbReference>
<gene>
    <name evidence="17" type="ORF">PNBC_17400</name>
</gene>
<evidence type="ECO:0000313" key="17">
    <source>
        <dbReference type="EMBL" id="OAB71787.1"/>
    </source>
</evidence>
<dbReference type="Proteomes" id="UP000077134">
    <property type="component" value="Unassembled WGS sequence"/>
</dbReference>
<dbReference type="InterPro" id="IPR054593">
    <property type="entry name" value="Beta-mannosidase-like_N2"/>
</dbReference>
<dbReference type="STRING" id="1763538.LPB68_13490"/>
<dbReference type="GO" id="GO:0005576">
    <property type="term" value="C:extracellular region"/>
    <property type="evidence" value="ECO:0007669"/>
    <property type="project" value="UniProtKB-SubCell"/>
</dbReference>
<keyword evidence="18" id="KW-1185">Reference proteome</keyword>
<dbReference type="PANTHER" id="PTHR43730">
    <property type="entry name" value="BETA-MANNOSIDASE"/>
    <property type="match status" value="1"/>
</dbReference>
<comment type="pathway">
    <text evidence="3">Glycan metabolism; N-glycan degradation.</text>
</comment>
<feature type="domain" description="Beta-mannosidase-like galactose-binding" evidence="16">
    <location>
        <begin position="10"/>
        <end position="177"/>
    </location>
</feature>
<dbReference type="AlphaFoldDB" id="A0A162RHB5"/>
<evidence type="ECO:0000256" key="2">
    <source>
        <dbReference type="ARBA" id="ARBA00004613"/>
    </source>
</evidence>
<dbReference type="InterPro" id="IPR017853">
    <property type="entry name" value="GH"/>
</dbReference>
<keyword evidence="7 17" id="KW-0378">Hydrolase</keyword>
<dbReference type="InterPro" id="IPR008979">
    <property type="entry name" value="Galactose-bd-like_sf"/>
</dbReference>
<evidence type="ECO:0000256" key="5">
    <source>
        <dbReference type="ARBA" id="ARBA00012754"/>
    </source>
</evidence>
<dbReference type="InterPro" id="IPR006102">
    <property type="entry name" value="Ig-like_GH2"/>
</dbReference>
<comment type="similarity">
    <text evidence="10">Belongs to the glycosyl hydrolase 2 family. Beta-mannosidase B subfamily.</text>
</comment>
<dbReference type="Pfam" id="PF22666">
    <property type="entry name" value="Glyco_hydro_2_N2"/>
    <property type="match status" value="1"/>
</dbReference>
<evidence type="ECO:0000259" key="13">
    <source>
        <dbReference type="Pfam" id="PF00703"/>
    </source>
</evidence>
<comment type="caution">
    <text evidence="17">The sequence shown here is derived from an EMBL/GenBank/DDBJ whole genome shotgun (WGS) entry which is preliminary data.</text>
</comment>
<sequence length="820" mass="94871">MEILTLTGLWQLQDEEGHISTEVQVPGSVYNDLLEAEIIADPFYRDNEKNSKDIMQREYRYSRSFDVGNDIYQSDRLELICEGLDTLTSIHVNGHLIANTNNMHRTYVLDIKPYIQLGTNDIEIHFHNTLDYIAHKQEASYLWGVETTVDGFPHIRKAHSSYGWDWGPQLPDAGIWRDIYLKAHNTARIQDVYMTQHHTEEQVELDLRLELESWSSEQLNVEVIITTPDGQLIQSRYQAESGIQSFTMAIDQPQLWWPNGYGNQPLYTVAIELFDGAMKVDEQKYTIGLRNIRIKQEPDTWGETFEFEINGVSIFAMGANYIPEDNLLPRTSKEKTEILIRDCIDANFNCIRIWGGGIYPDHNFYDLCDRYGLIVWQDFMFACAVYDMTDEFAANIKQEAIDNIRRLRHHASLGIWCGNNEIESAIVDWGFPKTEKMKEDYIKQFEVLLADVAAQYDPNTFYWSSSPSSGGSFDNPSDPNRGDNHYWDVWHGLKPFTEYRSFHFRFCSEFGFQSFPSLKTIETFTEPEDRNIFSYVMERHQKNDGANGKIMYYLSQNFKYPKDFSSLVYASQLLQAEAMKYGVEHWRRHRGRCMGAIYWQLNDCWPVASWSSIDYYGRWKALHYFAKRFFSPILLSACEEGKKVALHVSNETMNSFTGNVSWKLRSTTSDLYLQGVQSVEINSLSSTSVVELDFTSLLTDDDMRSAYLEYSLDNVACDRVSEGVLLFSVAKHFILNPVTITTEWSEDESTFELKLTSDELAKYVELEFTDLDAKWSDNYFDLCPDYVKKITLNKTSLAPSVTLETLQSALQIRSAIDMAD</sequence>
<evidence type="ECO:0000259" key="14">
    <source>
        <dbReference type="Pfam" id="PF17753"/>
    </source>
</evidence>
<dbReference type="Gene3D" id="3.20.20.80">
    <property type="entry name" value="Glycosidases"/>
    <property type="match status" value="1"/>
</dbReference>
<dbReference type="PANTHER" id="PTHR43730:SF1">
    <property type="entry name" value="BETA-MANNOSIDASE"/>
    <property type="match status" value="1"/>
</dbReference>
<dbReference type="SUPFAM" id="SSF49785">
    <property type="entry name" value="Galactose-binding domain-like"/>
    <property type="match status" value="1"/>
</dbReference>
<dbReference type="Pfam" id="PF17753">
    <property type="entry name" value="Ig_mannosidase"/>
    <property type="match status" value="1"/>
</dbReference>
<evidence type="ECO:0000259" key="16">
    <source>
        <dbReference type="Pfam" id="PF22666"/>
    </source>
</evidence>
<dbReference type="InterPro" id="IPR041447">
    <property type="entry name" value="Mannosidase_ig"/>
</dbReference>
<evidence type="ECO:0000256" key="9">
    <source>
        <dbReference type="ARBA" id="ARBA00023295"/>
    </source>
</evidence>
<evidence type="ECO:0000256" key="3">
    <source>
        <dbReference type="ARBA" id="ARBA00004740"/>
    </source>
</evidence>
<reference evidence="17 18" key="1">
    <citation type="submission" date="2016-02" db="EMBL/GenBank/DDBJ databases">
        <title>Paenibacillus sp. LPB0068, isolated from Crassostrea gigas.</title>
        <authorList>
            <person name="Shin S.-K."/>
            <person name="Yi H."/>
        </authorList>
    </citation>
    <scope>NUCLEOTIDE SEQUENCE [LARGE SCALE GENOMIC DNA]</scope>
    <source>
        <strain evidence="17 18">LPB0068</strain>
    </source>
</reference>
<evidence type="ECO:0000256" key="6">
    <source>
        <dbReference type="ARBA" id="ARBA00022525"/>
    </source>
</evidence>
<comment type="catalytic activity">
    <reaction evidence="1">
        <text>Hydrolysis of terminal, non-reducing beta-D-mannose residues in beta-D-mannosides.</text>
        <dbReference type="EC" id="3.2.1.25"/>
    </reaction>
</comment>
<dbReference type="GO" id="GO:0004567">
    <property type="term" value="F:beta-mannosidase activity"/>
    <property type="evidence" value="ECO:0007669"/>
    <property type="project" value="UniProtKB-EC"/>
</dbReference>
<evidence type="ECO:0000259" key="15">
    <source>
        <dbReference type="Pfam" id="PF17786"/>
    </source>
</evidence>
<feature type="domain" description="Mannosidase Ig/CBM-like" evidence="15">
    <location>
        <begin position="643"/>
        <end position="732"/>
    </location>
</feature>
<keyword evidence="8" id="KW-0325">Glycoprotein</keyword>
<evidence type="ECO:0000256" key="4">
    <source>
        <dbReference type="ARBA" id="ARBA00011738"/>
    </source>
</evidence>
<proteinExistence type="inferred from homology"/>
<dbReference type="Pfam" id="PF17786">
    <property type="entry name" value="Mannosidase_ig"/>
    <property type="match status" value="1"/>
</dbReference>
<keyword evidence="6" id="KW-0964">Secreted</keyword>
<comment type="subunit">
    <text evidence="4">Homodimer.</text>
</comment>
<dbReference type="SUPFAM" id="SSF51445">
    <property type="entry name" value="(Trans)glycosidases"/>
    <property type="match status" value="1"/>
</dbReference>
<dbReference type="EC" id="3.2.1.25" evidence="5"/>
<dbReference type="Pfam" id="PF00703">
    <property type="entry name" value="Glyco_hydro_2"/>
    <property type="match status" value="1"/>
</dbReference>
<dbReference type="InterPro" id="IPR036156">
    <property type="entry name" value="Beta-gal/glucu_dom_sf"/>
</dbReference>
<dbReference type="Gene3D" id="2.60.40.10">
    <property type="entry name" value="Immunoglobulins"/>
    <property type="match status" value="3"/>
</dbReference>
<dbReference type="GO" id="GO:0006516">
    <property type="term" value="P:glycoprotein catabolic process"/>
    <property type="evidence" value="ECO:0007669"/>
    <property type="project" value="TreeGrafter"/>
</dbReference>
<dbReference type="GO" id="GO:0005975">
    <property type="term" value="P:carbohydrate metabolic process"/>
    <property type="evidence" value="ECO:0007669"/>
    <property type="project" value="InterPro"/>
</dbReference>
<feature type="domain" description="Glycoside hydrolase family 2 immunoglobulin-like beta-sandwich" evidence="13">
    <location>
        <begin position="187"/>
        <end position="290"/>
    </location>
</feature>
<comment type="subcellular location">
    <subcellularLocation>
        <location evidence="2">Secreted</location>
    </subcellularLocation>
</comment>
<evidence type="ECO:0000256" key="8">
    <source>
        <dbReference type="ARBA" id="ARBA00023180"/>
    </source>
</evidence>
<evidence type="ECO:0000256" key="11">
    <source>
        <dbReference type="ARBA" id="ARBA00041069"/>
    </source>
</evidence>
<feature type="domain" description="Beta-mannosidase Ig-fold" evidence="14">
    <location>
        <begin position="736"/>
        <end position="817"/>
    </location>
</feature>
<dbReference type="SUPFAM" id="SSF49303">
    <property type="entry name" value="beta-Galactosidase/glucuronidase domain"/>
    <property type="match status" value="2"/>
</dbReference>
<dbReference type="FunFam" id="3.20.20.80:FF:000050">
    <property type="entry name" value="Beta-mannosidase B"/>
    <property type="match status" value="1"/>
</dbReference>
<evidence type="ECO:0000256" key="7">
    <source>
        <dbReference type="ARBA" id="ARBA00022801"/>
    </source>
</evidence>
<protein>
    <recommendedName>
        <fullName evidence="11">Beta-mannosidase B</fullName>
        <ecNumber evidence="5">3.2.1.25</ecNumber>
    </recommendedName>
    <alternativeName>
        <fullName evidence="12">Mannanase B</fullName>
    </alternativeName>
</protein>